<dbReference type="AlphaFoldDB" id="U7VB97"/>
<dbReference type="InterPro" id="IPR017937">
    <property type="entry name" value="Thioredoxin_CS"/>
</dbReference>
<dbReference type="Proteomes" id="UP000017081">
    <property type="component" value="Unassembled WGS sequence"/>
</dbReference>
<dbReference type="CDD" id="cd02947">
    <property type="entry name" value="TRX_family"/>
    <property type="match status" value="1"/>
</dbReference>
<dbReference type="Pfam" id="PF00085">
    <property type="entry name" value="Thioredoxin"/>
    <property type="match status" value="1"/>
</dbReference>
<keyword evidence="3" id="KW-0249">Electron transport</keyword>
<organism evidence="11 12">
    <name type="scientific">Cetobacterium somerae ATCC BAA-474</name>
    <dbReference type="NCBI Taxonomy" id="1319815"/>
    <lineage>
        <taxon>Bacteria</taxon>
        <taxon>Fusobacteriati</taxon>
        <taxon>Fusobacteriota</taxon>
        <taxon>Fusobacteriia</taxon>
        <taxon>Fusobacteriales</taxon>
        <taxon>Fusobacteriaceae</taxon>
        <taxon>Cetobacterium</taxon>
    </lineage>
</organism>
<feature type="disulfide bond" description="Redox-active" evidence="9">
    <location>
        <begin position="32"/>
        <end position="35"/>
    </location>
</feature>
<evidence type="ECO:0000259" key="10">
    <source>
        <dbReference type="PROSITE" id="PS51352"/>
    </source>
</evidence>
<dbReference type="Gene3D" id="3.40.30.10">
    <property type="entry name" value="Glutaredoxin"/>
    <property type="match status" value="1"/>
</dbReference>
<comment type="caution">
    <text evidence="11">The sequence shown here is derived from an EMBL/GenBank/DDBJ whole genome shotgun (WGS) entry which is preliminary data.</text>
</comment>
<gene>
    <name evidence="11" type="ORF">HMPREF0202_02004</name>
</gene>
<dbReference type="PATRIC" id="fig|1319815.3.peg.1931"/>
<dbReference type="FunFam" id="3.40.30.10:FF:000001">
    <property type="entry name" value="Thioredoxin"/>
    <property type="match status" value="1"/>
</dbReference>
<dbReference type="GO" id="GO:0015035">
    <property type="term" value="F:protein-disulfide reductase activity"/>
    <property type="evidence" value="ECO:0007669"/>
    <property type="project" value="UniProtKB-UniRule"/>
</dbReference>
<feature type="site" description="Contributes to redox potential value" evidence="8">
    <location>
        <position position="34"/>
    </location>
</feature>
<dbReference type="STRING" id="1319815.HMPREF0202_02004"/>
<dbReference type="InterPro" id="IPR036249">
    <property type="entry name" value="Thioredoxin-like_sf"/>
</dbReference>
<accession>U7VB97</accession>
<dbReference type="HOGENOM" id="CLU_090389_10_2_0"/>
<dbReference type="InterPro" id="IPR013766">
    <property type="entry name" value="Thioredoxin_domain"/>
</dbReference>
<dbReference type="PIRSF" id="PIRSF000077">
    <property type="entry name" value="Thioredoxin"/>
    <property type="match status" value="1"/>
</dbReference>
<proteinExistence type="inferred from homology"/>
<dbReference type="PANTHER" id="PTHR45663">
    <property type="entry name" value="GEO12009P1"/>
    <property type="match status" value="1"/>
</dbReference>
<evidence type="ECO:0000256" key="7">
    <source>
        <dbReference type="PIRNR" id="PIRNR000077"/>
    </source>
</evidence>
<evidence type="ECO:0000313" key="12">
    <source>
        <dbReference type="Proteomes" id="UP000017081"/>
    </source>
</evidence>
<feature type="site" description="Deprotonates C-terminal active site Cys" evidence="8">
    <location>
        <position position="26"/>
    </location>
</feature>
<evidence type="ECO:0000256" key="9">
    <source>
        <dbReference type="PIRSR" id="PIRSR000077-4"/>
    </source>
</evidence>
<keyword evidence="12" id="KW-1185">Reference proteome</keyword>
<sequence>MGKVLSLNNSNFKGEVIESKGLVLVDFWADWCGPCKMLAPILEELSGETEAKICKVNVDESGDLAGDYGIRSIPTMIIFKDGVKVDQIVGLRQKSELLEKLNSY</sequence>
<dbReference type="PANTHER" id="PTHR45663:SF11">
    <property type="entry name" value="GEO12009P1"/>
    <property type="match status" value="1"/>
</dbReference>
<evidence type="ECO:0000256" key="5">
    <source>
        <dbReference type="ARBA" id="ARBA00023284"/>
    </source>
</evidence>
<dbReference type="EMBL" id="AXZF01000083">
    <property type="protein sequence ID" value="ERT68068.1"/>
    <property type="molecule type" value="Genomic_DNA"/>
</dbReference>
<evidence type="ECO:0000256" key="2">
    <source>
        <dbReference type="ARBA" id="ARBA00022448"/>
    </source>
</evidence>
<name>U7VB97_9FUSO</name>
<dbReference type="PRINTS" id="PR00421">
    <property type="entry name" value="THIOREDOXIN"/>
</dbReference>
<reference evidence="11 12" key="1">
    <citation type="submission" date="2013-08" db="EMBL/GenBank/DDBJ databases">
        <authorList>
            <person name="Weinstock G."/>
            <person name="Sodergren E."/>
            <person name="Wylie T."/>
            <person name="Fulton L."/>
            <person name="Fulton R."/>
            <person name="Fronick C."/>
            <person name="O'Laughlin M."/>
            <person name="Godfrey J."/>
            <person name="Miner T."/>
            <person name="Herter B."/>
            <person name="Appelbaum E."/>
            <person name="Cordes M."/>
            <person name="Lek S."/>
            <person name="Wollam A."/>
            <person name="Pepin K.H."/>
            <person name="Palsikar V.B."/>
            <person name="Mitreva M."/>
            <person name="Wilson R.K."/>
        </authorList>
    </citation>
    <scope>NUCLEOTIDE SEQUENCE [LARGE SCALE GENOMIC DNA]</scope>
    <source>
        <strain evidence="11 12">ATCC BAA-474</strain>
    </source>
</reference>
<dbReference type="NCBIfam" id="TIGR01068">
    <property type="entry name" value="thioredoxin"/>
    <property type="match status" value="1"/>
</dbReference>
<comment type="similarity">
    <text evidence="1 7">Belongs to the thioredoxin family.</text>
</comment>
<keyword evidence="5 9" id="KW-0676">Redox-active center</keyword>
<evidence type="ECO:0000256" key="3">
    <source>
        <dbReference type="ARBA" id="ARBA00022982"/>
    </source>
</evidence>
<feature type="site" description="Contributes to redox potential value" evidence="8">
    <location>
        <position position="33"/>
    </location>
</feature>
<feature type="active site" description="Nucleophile" evidence="8">
    <location>
        <position position="35"/>
    </location>
</feature>
<dbReference type="PROSITE" id="PS00194">
    <property type="entry name" value="THIOREDOXIN_1"/>
    <property type="match status" value="1"/>
</dbReference>
<evidence type="ECO:0000256" key="4">
    <source>
        <dbReference type="ARBA" id="ARBA00023157"/>
    </source>
</evidence>
<dbReference type="GeneID" id="96967248"/>
<feature type="domain" description="Thioredoxin" evidence="10">
    <location>
        <begin position="1"/>
        <end position="104"/>
    </location>
</feature>
<feature type="active site" description="Nucleophile" evidence="8">
    <location>
        <position position="32"/>
    </location>
</feature>
<dbReference type="eggNOG" id="COG3118">
    <property type="taxonomic scope" value="Bacteria"/>
</dbReference>
<keyword evidence="4 9" id="KW-1015">Disulfide bond</keyword>
<protein>
    <recommendedName>
        <fullName evidence="6 7">Thioredoxin</fullName>
    </recommendedName>
</protein>
<dbReference type="InterPro" id="IPR005746">
    <property type="entry name" value="Thioredoxin"/>
</dbReference>
<dbReference type="GO" id="GO:0005737">
    <property type="term" value="C:cytoplasm"/>
    <property type="evidence" value="ECO:0007669"/>
    <property type="project" value="TreeGrafter"/>
</dbReference>
<keyword evidence="2" id="KW-0813">Transport</keyword>
<dbReference type="RefSeq" id="WP_023051537.1">
    <property type="nucleotide sequence ID" value="NZ_CP173065.2"/>
</dbReference>
<evidence type="ECO:0000313" key="11">
    <source>
        <dbReference type="EMBL" id="ERT68068.1"/>
    </source>
</evidence>
<dbReference type="PROSITE" id="PS51352">
    <property type="entry name" value="THIOREDOXIN_2"/>
    <property type="match status" value="1"/>
</dbReference>
<evidence type="ECO:0000256" key="8">
    <source>
        <dbReference type="PIRSR" id="PIRSR000077-1"/>
    </source>
</evidence>
<evidence type="ECO:0000256" key="6">
    <source>
        <dbReference type="NCBIfam" id="TIGR01068"/>
    </source>
</evidence>
<evidence type="ECO:0000256" key="1">
    <source>
        <dbReference type="ARBA" id="ARBA00008987"/>
    </source>
</evidence>
<dbReference type="SUPFAM" id="SSF52833">
    <property type="entry name" value="Thioredoxin-like"/>
    <property type="match status" value="1"/>
</dbReference>